<dbReference type="EMBL" id="GAMC01000413">
    <property type="protein sequence ID" value="JAC06143.1"/>
    <property type="molecule type" value="mRNA"/>
</dbReference>
<accession>W8C2J9</accession>
<evidence type="ECO:0000313" key="1">
    <source>
        <dbReference type="EMBL" id="JAC06143.1"/>
    </source>
</evidence>
<dbReference type="AlphaFoldDB" id="W8C2J9"/>
<reference evidence="1" key="2">
    <citation type="journal article" date="2014" name="BMC Genomics">
        <title>A genomic perspective to assessing quality of mass-reared SIT flies used in Mediterranean fruit fly (Ceratitis capitata) eradication in California.</title>
        <authorList>
            <person name="Calla B."/>
            <person name="Hall B."/>
            <person name="Hou S."/>
            <person name="Geib S.M."/>
        </authorList>
    </citation>
    <scope>NUCLEOTIDE SEQUENCE</scope>
</reference>
<dbReference type="RefSeq" id="XP_020717438.1">
    <property type="nucleotide sequence ID" value="XM_020861779.2"/>
</dbReference>
<sequence>MDSWIRETALSDNQDLSISCFKMISWLSTEFYGALTYKEVETILICAAFVDIIVDISGEDFKNDLIKKYPHHKLFLKDFFRKLKEISVTQYSAAKILATEDGYKHVYTVESILKHFNVDISVVYNYKMPSRNVCTETPKYKMLVLVEKIFQLAPENIDIAVDRLFNCCDFSLLGYIFLEPLSSIHISKYKIIEHKICQKISDKNVNHSFIKSMYMTSANSVKGANFYKSCFENVVFGNSLTNFFIAYFNNFEKEDYYKSLNAQHKLSDIIFLVNCALSSKSSALSKLIESIRNNTTIKHLINKSFFNYN</sequence>
<organism evidence="1">
    <name type="scientific">Ceratitis capitata</name>
    <name type="common">Mediterranean fruit fly</name>
    <name type="synonym">Tephritis capitata</name>
    <dbReference type="NCBI Taxonomy" id="7213"/>
    <lineage>
        <taxon>Eukaryota</taxon>
        <taxon>Metazoa</taxon>
        <taxon>Ecdysozoa</taxon>
        <taxon>Arthropoda</taxon>
        <taxon>Hexapoda</taxon>
        <taxon>Insecta</taxon>
        <taxon>Pterygota</taxon>
        <taxon>Neoptera</taxon>
        <taxon>Endopterygota</taxon>
        <taxon>Diptera</taxon>
        <taxon>Brachycera</taxon>
        <taxon>Muscomorpha</taxon>
        <taxon>Tephritoidea</taxon>
        <taxon>Tephritidae</taxon>
        <taxon>Ceratitis</taxon>
        <taxon>Ceratitis</taxon>
    </lineage>
</organism>
<dbReference type="RefSeq" id="XP_004536768.1">
    <property type="nucleotide sequence ID" value="XM_004536711.3"/>
</dbReference>
<name>W8C2J9_CERCA</name>
<dbReference type="KEGG" id="ccat:101449845"/>
<dbReference type="RefSeq" id="XP_020717439.1">
    <property type="nucleotide sequence ID" value="XM_020861780.1"/>
</dbReference>
<protein>
    <submittedName>
        <fullName evidence="1">Uncharacterized protein</fullName>
    </submittedName>
</protein>
<reference evidence="1" key="1">
    <citation type="submission" date="2013-07" db="EMBL/GenBank/DDBJ databases">
        <authorList>
            <person name="Geib S."/>
        </authorList>
    </citation>
    <scope>NUCLEOTIDE SEQUENCE</scope>
</reference>
<dbReference type="GeneID" id="101449845"/>
<dbReference type="OrthoDB" id="8005400at2759"/>
<proteinExistence type="evidence at transcript level"/>
<dbReference type="RefSeq" id="XP_004536769.1">
    <property type="nucleotide sequence ID" value="XM_004536712.3"/>
</dbReference>